<proteinExistence type="predicted"/>
<organism evidence="1 2">
    <name type="scientific">Diversispora epigaea</name>
    <dbReference type="NCBI Taxonomy" id="1348612"/>
    <lineage>
        <taxon>Eukaryota</taxon>
        <taxon>Fungi</taxon>
        <taxon>Fungi incertae sedis</taxon>
        <taxon>Mucoromycota</taxon>
        <taxon>Glomeromycotina</taxon>
        <taxon>Glomeromycetes</taxon>
        <taxon>Diversisporales</taxon>
        <taxon>Diversisporaceae</taxon>
        <taxon>Diversispora</taxon>
    </lineage>
</organism>
<evidence type="ECO:0000313" key="2">
    <source>
        <dbReference type="Proteomes" id="UP000266861"/>
    </source>
</evidence>
<dbReference type="OrthoDB" id="10046327at2759"/>
<reference evidence="1 2" key="1">
    <citation type="submission" date="2018-08" db="EMBL/GenBank/DDBJ databases">
        <title>Genome and evolution of the arbuscular mycorrhizal fungus Diversispora epigaea (formerly Glomus versiforme) and its bacterial endosymbionts.</title>
        <authorList>
            <person name="Sun X."/>
            <person name="Fei Z."/>
            <person name="Harrison M."/>
        </authorList>
    </citation>
    <scope>NUCLEOTIDE SEQUENCE [LARGE SCALE GENOMIC DNA]</scope>
    <source>
        <strain evidence="1 2">IT104</strain>
    </source>
</reference>
<comment type="caution">
    <text evidence="1">The sequence shown here is derived from an EMBL/GenBank/DDBJ whole genome shotgun (WGS) entry which is preliminary data.</text>
</comment>
<dbReference type="InterPro" id="IPR011009">
    <property type="entry name" value="Kinase-like_dom_sf"/>
</dbReference>
<dbReference type="AlphaFoldDB" id="A0A397GAV4"/>
<evidence type="ECO:0008006" key="3">
    <source>
        <dbReference type="Google" id="ProtNLM"/>
    </source>
</evidence>
<protein>
    <recommendedName>
        <fullName evidence="3">Protein kinase domain-containing protein</fullName>
    </recommendedName>
</protein>
<name>A0A397GAV4_9GLOM</name>
<dbReference type="Proteomes" id="UP000266861">
    <property type="component" value="Unassembled WGS sequence"/>
</dbReference>
<dbReference type="SUPFAM" id="SSF56112">
    <property type="entry name" value="Protein kinase-like (PK-like)"/>
    <property type="match status" value="1"/>
</dbReference>
<keyword evidence="2" id="KW-1185">Reference proteome</keyword>
<sequence>MIDIKLSENFPTLFKKKGKIFVLKKFGGISVLLIGDPYQLPPVNIDKISSVEKFFPLFLTTCHCQQTESTFYQEKRRIGILDPQTKLIFKSDETDKIFYHYTNYLTEVAFVIFLNNSLVSLDESIFADGQTNEMSIKADAKMAILLRTSGKMIAINLYGITKGPNTHKNMMVLHYFEGLAGKFSEIHELNIVHRDFHPGNILKYSLESNYTL</sequence>
<gene>
    <name evidence="1" type="ORF">Glove_557g48</name>
</gene>
<evidence type="ECO:0000313" key="1">
    <source>
        <dbReference type="EMBL" id="RHZ48155.1"/>
    </source>
</evidence>
<accession>A0A397GAV4</accession>
<dbReference type="EMBL" id="PQFF01000474">
    <property type="protein sequence ID" value="RHZ48155.1"/>
    <property type="molecule type" value="Genomic_DNA"/>
</dbReference>